<dbReference type="GO" id="GO:0006487">
    <property type="term" value="P:protein N-linked glycosylation"/>
    <property type="evidence" value="ECO:0007669"/>
    <property type="project" value="TreeGrafter"/>
</dbReference>
<keyword evidence="13" id="KW-0732">Signal</keyword>
<accession>S4RV43</accession>
<keyword evidence="8 12" id="KW-1133">Transmembrane helix</keyword>
<name>S4RV43_PETMA</name>
<dbReference type="GO" id="GO:0052917">
    <property type="term" value="F:dol-P-Man:Man(7)GlcNAc(2)-PP-Dol alpha-1,6-mannosyltransferase activity"/>
    <property type="evidence" value="ECO:0007669"/>
    <property type="project" value="UniProtKB-EC"/>
</dbReference>
<comment type="function">
    <text evidence="10">Mannosyltransferase that operates in the biosynthetic pathway of dolichol-linked oligosaccharides, the glycan precursors employed in protein asparagine (N)-glycosylation. The assembly of dolichol-linked oligosaccharides begins on the cytosolic side of the endoplasmic reticulum membrane and finishes in its lumen. The sequential addition of sugars to dolichol pyrophosphate produces dolichol-linked oligosaccharides containing fourteen sugars, including two GlcNAcs, nine mannoses and three glucoses. Once assembled, the oligosaccharide is transferred from the lipid to nascent proteins by oligosaccharyltransferases. In the lumen of the endoplasmic reticulum, adds the eighth mannose residue in an alpha-1,6 linkage onto Man(7)GlcNAc(2)-PP-dolichol to produce Man(8)GlcNAc(2)-PP-dolichol.</text>
</comment>
<dbReference type="STRING" id="7757.ENSPMAP00000009083"/>
<feature type="transmembrane region" description="Helical" evidence="12">
    <location>
        <begin position="68"/>
        <end position="85"/>
    </location>
</feature>
<feature type="transmembrane region" description="Helical" evidence="12">
    <location>
        <begin position="171"/>
        <end position="200"/>
    </location>
</feature>
<keyword evidence="6 12" id="KW-0812">Transmembrane</keyword>
<feature type="transmembrane region" description="Helical" evidence="12">
    <location>
        <begin position="122"/>
        <end position="141"/>
    </location>
</feature>
<comment type="caution">
    <text evidence="12">Lacks conserved residue(s) required for the propagation of feature annotation.</text>
</comment>
<sequence>RGIMVGVSLHALALLMLGAVCCVHLAVCPFTKVEESFNLQAAHDLLYHGSDLQQYDHHEFPGVVPRSFLGPLVIAVMAAPWMHLSHALGASKFVSQYIVRGCLGVCVLLALCRYIGAVRAAFGHHVSVFTALVTASQFHLLFYSSRSLPNSMALPLVLEAMAAWLGSRHAAFVWCSACAVLVFRVEIALLVGPMLLLSLWRRQLSVADALRLAVPAGLFFLGLTVAVDSLFWRRPLWPEGEVFWFNAILNKSSQWVTQPLPWYFVSALPRALASSAPLVAVGAWCDRRVLPVLLLPPLIFVSAYSALPHKELRFVIYVVPALNAAAARACALVFNTVHKSAWRKLAALAVCGHLALNGAYSACLLYASSHNYPGGEAITRLHELVPPSQNVSIHMDVAAVQTGVSRFTQIHDHWRYDKREDLDPSDVDGSLAYTHLLRSAEVALAGLKEGPFSRTHRILHVARGFVGVSFDRRRFPPFAVELRPAVVLLVRNPYVESVELPGGLV</sequence>
<evidence type="ECO:0000256" key="2">
    <source>
        <dbReference type="ARBA" id="ARBA00004922"/>
    </source>
</evidence>
<dbReference type="InterPro" id="IPR005599">
    <property type="entry name" value="GPI_mannosylTrfase"/>
</dbReference>
<comment type="similarity">
    <text evidence="3 12">Belongs to the glycosyltransferase 22 family.</text>
</comment>
<evidence type="ECO:0000313" key="14">
    <source>
        <dbReference type="Ensembl" id="ENSPMAP00000009083.1"/>
    </source>
</evidence>
<evidence type="ECO:0000256" key="6">
    <source>
        <dbReference type="ARBA" id="ARBA00022692"/>
    </source>
</evidence>
<evidence type="ECO:0000256" key="9">
    <source>
        <dbReference type="ARBA" id="ARBA00023136"/>
    </source>
</evidence>
<dbReference type="GeneTree" id="ENSGT00950000183090"/>
<reference evidence="14" key="1">
    <citation type="submission" date="2025-08" db="UniProtKB">
        <authorList>
            <consortium name="Ensembl"/>
        </authorList>
    </citation>
    <scope>IDENTIFICATION</scope>
</reference>
<keyword evidence="5" id="KW-0808">Transferase</keyword>
<dbReference type="PANTHER" id="PTHR22760:SF1">
    <property type="entry name" value="DOL-P-MAN:MAN(7)GLCNAC(2)-PP-DOL ALPHA-1,6-MANNOSYLTRANSFERASE"/>
    <property type="match status" value="1"/>
</dbReference>
<organism evidence="14">
    <name type="scientific">Petromyzon marinus</name>
    <name type="common">Sea lamprey</name>
    <dbReference type="NCBI Taxonomy" id="7757"/>
    <lineage>
        <taxon>Eukaryota</taxon>
        <taxon>Metazoa</taxon>
        <taxon>Chordata</taxon>
        <taxon>Craniata</taxon>
        <taxon>Vertebrata</taxon>
        <taxon>Cyclostomata</taxon>
        <taxon>Hyperoartia</taxon>
        <taxon>Petromyzontiformes</taxon>
        <taxon>Petromyzontidae</taxon>
        <taxon>Petromyzon</taxon>
    </lineage>
</organism>
<proteinExistence type="inferred from homology"/>
<keyword evidence="7 12" id="KW-0256">Endoplasmic reticulum</keyword>
<dbReference type="AlphaFoldDB" id="S4RV43"/>
<comment type="catalytic activity">
    <reaction evidence="11">
        <text>an alpha-D-Man-(1-&gt;2)-alpha-D-Man-(1-&gt;2)-alpha-D-Man-(1-&gt;3)-[alpha-D-Man-(1-&gt;2)-alpha-D-Man-(1-&gt;3)-alpha-D-Man-(1-&gt;6)]-beta-D-Man-(1-&gt;4)-beta-D-GlcNAc-(1-&gt;4)-alpha-D-GlcNAc-diphospho-di-trans,poly-cis-dolichol + a di-trans,poly-cis-dolichyl beta-D-mannosyl phosphate = an alpha-D-Man-(1-&gt;2)-alpha-D-Man-(1-&gt;2)-alpha-D-Man-(1-&gt;3)-[alpha-D-Man-(1-&gt;2)-alpha-D-Man-(1-&gt;3)-[alpha-D-Man-(1-&gt;6)]-alpha-D-Man-(1-&gt;6)]-beta-D-Man-(1-&gt;4)-beta-D-GlcNAc-(1-&gt;4)-alpha-D-GlcNAc-diphospho-di-trans,poly-cis-dolichol + a di-trans,poly-cis-dolichyl phosphate + H(+)</text>
        <dbReference type="Rhea" id="RHEA:29535"/>
        <dbReference type="Rhea" id="RHEA-COMP:19498"/>
        <dbReference type="Rhea" id="RHEA-COMP:19501"/>
        <dbReference type="Rhea" id="RHEA-COMP:19518"/>
        <dbReference type="Rhea" id="RHEA-COMP:19519"/>
        <dbReference type="ChEBI" id="CHEBI:15378"/>
        <dbReference type="ChEBI" id="CHEBI:57683"/>
        <dbReference type="ChEBI" id="CHEBI:58211"/>
        <dbReference type="ChEBI" id="CHEBI:132517"/>
        <dbReference type="ChEBI" id="CHEBI:132519"/>
        <dbReference type="EC" id="2.4.1.260"/>
    </reaction>
    <physiologicalReaction direction="left-to-right" evidence="11">
        <dbReference type="Rhea" id="RHEA:29536"/>
    </physiologicalReaction>
</comment>
<feature type="signal peptide" evidence="13">
    <location>
        <begin position="1"/>
        <end position="22"/>
    </location>
</feature>
<dbReference type="GO" id="GO:0005789">
    <property type="term" value="C:endoplasmic reticulum membrane"/>
    <property type="evidence" value="ECO:0007669"/>
    <property type="project" value="UniProtKB-SubCell"/>
</dbReference>
<reference evidence="14" key="2">
    <citation type="submission" date="2025-09" db="UniProtKB">
        <authorList>
            <consortium name="Ensembl"/>
        </authorList>
    </citation>
    <scope>IDENTIFICATION</scope>
</reference>
<protein>
    <recommendedName>
        <fullName evidence="12">Mannosyltransferase</fullName>
        <ecNumber evidence="12">2.4.1.-</ecNumber>
    </recommendedName>
</protein>
<comment type="pathway">
    <text evidence="2">Protein modification; protein glycosylation.</text>
</comment>
<evidence type="ECO:0000256" key="12">
    <source>
        <dbReference type="RuleBase" id="RU363075"/>
    </source>
</evidence>
<evidence type="ECO:0000256" key="11">
    <source>
        <dbReference type="ARBA" id="ARBA00048899"/>
    </source>
</evidence>
<evidence type="ECO:0000256" key="4">
    <source>
        <dbReference type="ARBA" id="ARBA00022676"/>
    </source>
</evidence>
<dbReference type="OMA" id="WWVEVRM"/>
<evidence type="ECO:0000256" key="7">
    <source>
        <dbReference type="ARBA" id="ARBA00022824"/>
    </source>
</evidence>
<evidence type="ECO:0000256" key="5">
    <source>
        <dbReference type="ARBA" id="ARBA00022679"/>
    </source>
</evidence>
<dbReference type="PANTHER" id="PTHR22760">
    <property type="entry name" value="GLYCOSYLTRANSFERASE"/>
    <property type="match status" value="1"/>
</dbReference>
<feature type="transmembrane region" description="Helical" evidence="12">
    <location>
        <begin position="97"/>
        <end position="116"/>
    </location>
</feature>
<dbReference type="UniPathway" id="UPA00378"/>
<dbReference type="Pfam" id="PF03901">
    <property type="entry name" value="Glyco_transf_22"/>
    <property type="match status" value="1"/>
</dbReference>
<evidence type="ECO:0000256" key="3">
    <source>
        <dbReference type="ARBA" id="ARBA00007063"/>
    </source>
</evidence>
<dbReference type="HOGENOM" id="CLU_008917_0_0_1"/>
<evidence type="ECO:0000256" key="8">
    <source>
        <dbReference type="ARBA" id="ARBA00022989"/>
    </source>
</evidence>
<dbReference type="Ensembl" id="ENSPMAT00000009122.1">
    <property type="protein sequence ID" value="ENSPMAP00000009083.1"/>
    <property type="gene ID" value="ENSPMAG00000008244.1"/>
</dbReference>
<comment type="subcellular location">
    <subcellularLocation>
        <location evidence="1 12">Endoplasmic reticulum membrane</location>
        <topology evidence="1 12">Multi-pass membrane protein</topology>
    </subcellularLocation>
</comment>
<keyword evidence="4 12" id="KW-0328">Glycosyltransferase</keyword>
<feature type="chain" id="PRO_5004532646" description="Mannosyltransferase" evidence="13">
    <location>
        <begin position="23"/>
        <end position="505"/>
    </location>
</feature>
<keyword evidence="9 12" id="KW-0472">Membrane</keyword>
<evidence type="ECO:0000256" key="1">
    <source>
        <dbReference type="ARBA" id="ARBA00004477"/>
    </source>
</evidence>
<evidence type="ECO:0000256" key="13">
    <source>
        <dbReference type="SAM" id="SignalP"/>
    </source>
</evidence>
<evidence type="ECO:0000256" key="10">
    <source>
        <dbReference type="ARBA" id="ARBA00044721"/>
    </source>
</evidence>
<dbReference type="EC" id="2.4.1.-" evidence="12"/>